<feature type="region of interest" description="Disordered" evidence="1">
    <location>
        <begin position="1"/>
        <end position="21"/>
    </location>
</feature>
<sequence>MTDPERPFRALARPTTPVDPDPAYAAALRDRLRRELLEQAPAVPTAVPATRPTTAVPATRPTTPTRRTTMSAITPYLVVRNARAAISWYAEAFGARPVGDPYLDGDRVGHAELELAGATLYLADEYPEYGLSGPGDGKPPVSLHLSVPDVDAAMSRAESAGAAVERPATDEPYGRGGRLIDPYGHRWMLQSSPAAPPAPTPAPRPGDAVYLTLHVPDGRRALDFYGAVLGWTAVPGRVPDGWQVEGPTPMVGIGGGSSEPGTVPMYAVDDIDAAVAAVRTAGGEAGEIERQSYGLGALCRDDQGLPFWLGQLG</sequence>
<protein>
    <submittedName>
        <fullName evidence="3">VOC family protein</fullName>
    </submittedName>
</protein>
<dbReference type="Pfam" id="PF00903">
    <property type="entry name" value="Glyoxalase"/>
    <property type="match status" value="1"/>
</dbReference>
<evidence type="ECO:0000313" key="4">
    <source>
        <dbReference type="Proteomes" id="UP001183222"/>
    </source>
</evidence>
<dbReference type="Gene3D" id="3.30.720.110">
    <property type="match status" value="1"/>
</dbReference>
<dbReference type="PANTHER" id="PTHR34109:SF1">
    <property type="entry name" value="VOC DOMAIN-CONTAINING PROTEIN"/>
    <property type="match status" value="1"/>
</dbReference>
<evidence type="ECO:0000313" key="3">
    <source>
        <dbReference type="EMBL" id="MDT0277457.1"/>
    </source>
</evidence>
<dbReference type="InterPro" id="IPR029068">
    <property type="entry name" value="Glyas_Bleomycin-R_OHBP_Dase"/>
</dbReference>
<gene>
    <name evidence="3" type="ORF">RM425_16275</name>
</gene>
<reference evidence="4" key="1">
    <citation type="submission" date="2023-07" db="EMBL/GenBank/DDBJ databases">
        <title>30 novel species of actinomycetes from the DSMZ collection.</title>
        <authorList>
            <person name="Nouioui I."/>
        </authorList>
    </citation>
    <scope>NUCLEOTIDE SEQUENCE [LARGE SCALE GENOMIC DNA]</scope>
    <source>
        <strain evidence="4">DSM 46792</strain>
    </source>
</reference>
<accession>A0ABU2KB90</accession>
<feature type="domain" description="VOC" evidence="2">
    <location>
        <begin position="69"/>
        <end position="192"/>
    </location>
</feature>
<comment type="caution">
    <text evidence="3">The sequence shown here is derived from an EMBL/GenBank/DDBJ whole genome shotgun (WGS) entry which is preliminary data.</text>
</comment>
<feature type="domain" description="VOC" evidence="2">
    <location>
        <begin position="207"/>
        <end position="312"/>
    </location>
</feature>
<dbReference type="EMBL" id="JAVREI010000013">
    <property type="protein sequence ID" value="MDT0277457.1"/>
    <property type="molecule type" value="Genomic_DNA"/>
</dbReference>
<organism evidence="3 4">
    <name type="scientific">Blastococcus goldschmidtiae</name>
    <dbReference type="NCBI Taxonomy" id="3075546"/>
    <lineage>
        <taxon>Bacteria</taxon>
        <taxon>Bacillati</taxon>
        <taxon>Actinomycetota</taxon>
        <taxon>Actinomycetes</taxon>
        <taxon>Geodermatophilales</taxon>
        <taxon>Geodermatophilaceae</taxon>
        <taxon>Blastococcus</taxon>
    </lineage>
</organism>
<dbReference type="Gene3D" id="3.30.720.120">
    <property type="match status" value="1"/>
</dbReference>
<dbReference type="Proteomes" id="UP001183222">
    <property type="component" value="Unassembled WGS sequence"/>
</dbReference>
<dbReference type="InterPro" id="IPR037523">
    <property type="entry name" value="VOC_core"/>
</dbReference>
<evidence type="ECO:0000259" key="2">
    <source>
        <dbReference type="PROSITE" id="PS51819"/>
    </source>
</evidence>
<keyword evidence="4" id="KW-1185">Reference proteome</keyword>
<dbReference type="InterPro" id="IPR004360">
    <property type="entry name" value="Glyas_Fos-R_dOase_dom"/>
</dbReference>
<evidence type="ECO:0000256" key="1">
    <source>
        <dbReference type="SAM" id="MobiDB-lite"/>
    </source>
</evidence>
<dbReference type="SUPFAM" id="SSF54593">
    <property type="entry name" value="Glyoxalase/Bleomycin resistance protein/Dihydroxybiphenyl dioxygenase"/>
    <property type="match status" value="2"/>
</dbReference>
<dbReference type="PROSITE" id="PS51819">
    <property type="entry name" value="VOC"/>
    <property type="match status" value="2"/>
</dbReference>
<dbReference type="Gene3D" id="3.10.180.10">
    <property type="entry name" value="2,3-Dihydroxybiphenyl 1,2-Dioxygenase, domain 1"/>
    <property type="match status" value="1"/>
</dbReference>
<dbReference type="PANTHER" id="PTHR34109">
    <property type="entry name" value="BNAUNNG04460D PROTEIN-RELATED"/>
    <property type="match status" value="1"/>
</dbReference>
<proteinExistence type="predicted"/>
<name>A0ABU2KB90_9ACTN</name>
<dbReference type="CDD" id="cd07246">
    <property type="entry name" value="VOC_like"/>
    <property type="match status" value="1"/>
</dbReference>
<dbReference type="RefSeq" id="WP_311346266.1">
    <property type="nucleotide sequence ID" value="NZ_JAVREI010000013.1"/>
</dbReference>